<organism evidence="1 2">
    <name type="scientific">Eumeta variegata</name>
    <name type="common">Bagworm moth</name>
    <name type="synonym">Eumeta japonica</name>
    <dbReference type="NCBI Taxonomy" id="151549"/>
    <lineage>
        <taxon>Eukaryota</taxon>
        <taxon>Metazoa</taxon>
        <taxon>Ecdysozoa</taxon>
        <taxon>Arthropoda</taxon>
        <taxon>Hexapoda</taxon>
        <taxon>Insecta</taxon>
        <taxon>Pterygota</taxon>
        <taxon>Neoptera</taxon>
        <taxon>Endopterygota</taxon>
        <taxon>Lepidoptera</taxon>
        <taxon>Glossata</taxon>
        <taxon>Ditrysia</taxon>
        <taxon>Tineoidea</taxon>
        <taxon>Psychidae</taxon>
        <taxon>Oiketicinae</taxon>
        <taxon>Eumeta</taxon>
    </lineage>
</organism>
<dbReference type="EMBL" id="BGZK01000584">
    <property type="protein sequence ID" value="GBP51608.1"/>
    <property type="molecule type" value="Genomic_DNA"/>
</dbReference>
<evidence type="ECO:0000313" key="2">
    <source>
        <dbReference type="Proteomes" id="UP000299102"/>
    </source>
</evidence>
<dbReference type="AlphaFoldDB" id="A0A4C1WJL2"/>
<proteinExistence type="predicted"/>
<protein>
    <submittedName>
        <fullName evidence="1">Uncharacterized protein</fullName>
    </submittedName>
</protein>
<gene>
    <name evidence="1" type="ORF">EVAR_42792_1</name>
</gene>
<evidence type="ECO:0000313" key="1">
    <source>
        <dbReference type="EMBL" id="GBP51608.1"/>
    </source>
</evidence>
<sequence>MSHVALPHSKHDKALAVFVSTVTRNTLFRAARSRAETISTAAGRFGGQEGAGGIALPPLHICPPPALPQALDERCFSSL</sequence>
<keyword evidence="2" id="KW-1185">Reference proteome</keyword>
<accession>A0A4C1WJL2</accession>
<dbReference type="Proteomes" id="UP000299102">
    <property type="component" value="Unassembled WGS sequence"/>
</dbReference>
<comment type="caution">
    <text evidence="1">The sequence shown here is derived from an EMBL/GenBank/DDBJ whole genome shotgun (WGS) entry which is preliminary data.</text>
</comment>
<name>A0A4C1WJL2_EUMVA</name>
<reference evidence="1 2" key="1">
    <citation type="journal article" date="2019" name="Commun. Biol.">
        <title>The bagworm genome reveals a unique fibroin gene that provides high tensile strength.</title>
        <authorList>
            <person name="Kono N."/>
            <person name="Nakamura H."/>
            <person name="Ohtoshi R."/>
            <person name="Tomita M."/>
            <person name="Numata K."/>
            <person name="Arakawa K."/>
        </authorList>
    </citation>
    <scope>NUCLEOTIDE SEQUENCE [LARGE SCALE GENOMIC DNA]</scope>
</reference>